<feature type="domain" description="Alcohol dehydrogenase-like C-terminal" evidence="6">
    <location>
        <begin position="170"/>
        <end position="273"/>
    </location>
</feature>
<evidence type="ECO:0000259" key="7">
    <source>
        <dbReference type="Pfam" id="PF08240"/>
    </source>
</evidence>
<protein>
    <submittedName>
        <fullName evidence="8">Zn-dependent alcohol dehydrogenase</fullName>
    </submittedName>
</protein>
<evidence type="ECO:0000256" key="2">
    <source>
        <dbReference type="ARBA" id="ARBA00008072"/>
    </source>
</evidence>
<dbReference type="CDD" id="cd08242">
    <property type="entry name" value="MDR_like"/>
    <property type="match status" value="1"/>
</dbReference>
<dbReference type="SUPFAM" id="SSF50129">
    <property type="entry name" value="GroES-like"/>
    <property type="match status" value="1"/>
</dbReference>
<name>A0A177N3E1_9GAMM</name>
<evidence type="ECO:0000256" key="4">
    <source>
        <dbReference type="ARBA" id="ARBA00022833"/>
    </source>
</evidence>
<sequence length="319" mass="33559">MQALVLNDTLAYRTDFAEPVPAADEALIELSLAGICATDLELVQGYAGFRGIPGHEFVGRVVAVGDPQHNGWLQQRVVGSINIGCQTCPECLQHGPEHCPHRRVLGIRGQHGAFADYLTLPIRNLYPIPDSVPDRAAVFAEPLAAALNVAEQLARRPAGEVAVIGPGRLGLLIGKVLALAGHDVVMLGRTPASLALPAEWGLRTGLAADCPDNRFACVVDASGNAAGFAQALRLTRPRGMLVLKSTFAAGAALDLSKIVVAEITLLGSRCGPFAKALGLLAQGHVPVETLIDGEYPLRDGVAAFAHAAQPGIRKILLRR</sequence>
<keyword evidence="4" id="KW-0862">Zinc</keyword>
<dbReference type="OrthoDB" id="9773078at2"/>
<keyword evidence="5" id="KW-0560">Oxidoreductase</keyword>
<dbReference type="InterPro" id="IPR013154">
    <property type="entry name" value="ADH-like_N"/>
</dbReference>
<evidence type="ECO:0000256" key="1">
    <source>
        <dbReference type="ARBA" id="ARBA00001947"/>
    </source>
</evidence>
<dbReference type="SUPFAM" id="SSF51735">
    <property type="entry name" value="NAD(P)-binding Rossmann-fold domains"/>
    <property type="match status" value="1"/>
</dbReference>
<dbReference type="EMBL" id="LUUJ01000111">
    <property type="protein sequence ID" value="OAI12174.1"/>
    <property type="molecule type" value="Genomic_DNA"/>
</dbReference>
<dbReference type="GO" id="GO:0046872">
    <property type="term" value="F:metal ion binding"/>
    <property type="evidence" value="ECO:0007669"/>
    <property type="project" value="UniProtKB-KW"/>
</dbReference>
<dbReference type="Pfam" id="PF08240">
    <property type="entry name" value="ADH_N"/>
    <property type="match status" value="1"/>
</dbReference>
<accession>A0A177N3E1</accession>
<dbReference type="InterPro" id="IPR013149">
    <property type="entry name" value="ADH-like_C"/>
</dbReference>
<dbReference type="PANTHER" id="PTHR43350:SF2">
    <property type="entry name" value="GROES-LIKE ZINC-BINDING ALCOHOL DEHYDROGENASE FAMILY PROTEIN"/>
    <property type="match status" value="1"/>
</dbReference>
<dbReference type="Proteomes" id="UP000077857">
    <property type="component" value="Unassembled WGS sequence"/>
</dbReference>
<evidence type="ECO:0000259" key="6">
    <source>
        <dbReference type="Pfam" id="PF00107"/>
    </source>
</evidence>
<dbReference type="GO" id="GO:0016491">
    <property type="term" value="F:oxidoreductase activity"/>
    <property type="evidence" value="ECO:0007669"/>
    <property type="project" value="UniProtKB-KW"/>
</dbReference>
<dbReference type="Pfam" id="PF00107">
    <property type="entry name" value="ADH_zinc_N"/>
    <property type="match status" value="1"/>
</dbReference>
<gene>
    <name evidence="8" type="ORF">A1507_18995</name>
</gene>
<keyword evidence="3" id="KW-0479">Metal-binding</keyword>
<evidence type="ECO:0000313" key="9">
    <source>
        <dbReference type="Proteomes" id="UP000077857"/>
    </source>
</evidence>
<evidence type="ECO:0000256" key="3">
    <source>
        <dbReference type="ARBA" id="ARBA00022723"/>
    </source>
</evidence>
<dbReference type="Gene3D" id="3.90.180.10">
    <property type="entry name" value="Medium-chain alcohol dehydrogenases, catalytic domain"/>
    <property type="match status" value="1"/>
</dbReference>
<comment type="cofactor">
    <cofactor evidence="1">
        <name>Zn(2+)</name>
        <dbReference type="ChEBI" id="CHEBI:29105"/>
    </cofactor>
</comment>
<dbReference type="InterPro" id="IPR036291">
    <property type="entry name" value="NAD(P)-bd_dom_sf"/>
</dbReference>
<reference evidence="8 9" key="1">
    <citation type="submission" date="2016-03" db="EMBL/GenBank/DDBJ databases">
        <authorList>
            <person name="Ploux O."/>
        </authorList>
    </citation>
    <scope>NUCLEOTIDE SEQUENCE [LARGE SCALE GENOMIC DNA]</scope>
    <source>
        <strain evidence="8 9">R-45378</strain>
    </source>
</reference>
<dbReference type="RefSeq" id="WP_064042077.1">
    <property type="nucleotide sequence ID" value="NZ_LUUJ01000111.1"/>
</dbReference>
<dbReference type="Gene3D" id="3.40.50.720">
    <property type="entry name" value="NAD(P)-binding Rossmann-like Domain"/>
    <property type="match status" value="1"/>
</dbReference>
<proteinExistence type="inferred from homology"/>
<comment type="caution">
    <text evidence="8">The sequence shown here is derived from an EMBL/GenBank/DDBJ whole genome shotgun (WGS) entry which is preliminary data.</text>
</comment>
<evidence type="ECO:0000256" key="5">
    <source>
        <dbReference type="ARBA" id="ARBA00023002"/>
    </source>
</evidence>
<organism evidence="8 9">
    <name type="scientific">Methylomonas koyamae</name>
    <dbReference type="NCBI Taxonomy" id="702114"/>
    <lineage>
        <taxon>Bacteria</taxon>
        <taxon>Pseudomonadati</taxon>
        <taxon>Pseudomonadota</taxon>
        <taxon>Gammaproteobacteria</taxon>
        <taxon>Methylococcales</taxon>
        <taxon>Methylococcaceae</taxon>
        <taxon>Methylomonas</taxon>
    </lineage>
</organism>
<feature type="domain" description="Alcohol dehydrogenase-like N-terminal" evidence="7">
    <location>
        <begin position="23"/>
        <end position="130"/>
    </location>
</feature>
<dbReference type="InterPro" id="IPR011032">
    <property type="entry name" value="GroES-like_sf"/>
</dbReference>
<dbReference type="PANTHER" id="PTHR43350">
    <property type="entry name" value="NAD-DEPENDENT ALCOHOL DEHYDROGENASE"/>
    <property type="match status" value="1"/>
</dbReference>
<dbReference type="AlphaFoldDB" id="A0A177N3E1"/>
<comment type="similarity">
    <text evidence="2">Belongs to the zinc-containing alcohol dehydrogenase family.</text>
</comment>
<evidence type="ECO:0000313" key="8">
    <source>
        <dbReference type="EMBL" id="OAI12174.1"/>
    </source>
</evidence>